<reference evidence="4" key="1">
    <citation type="submission" date="2021-04" db="EMBL/GenBank/DDBJ databases">
        <title>Dactylosporangium aurantiacum NRRL B-8018 full assembly.</title>
        <authorList>
            <person name="Hartkoorn R.C."/>
            <person name="Beaudoing E."/>
            <person name="Hot D."/>
        </authorList>
    </citation>
    <scope>NUCLEOTIDE SEQUENCE</scope>
    <source>
        <strain evidence="4">NRRL B-8018</strain>
    </source>
</reference>
<gene>
    <name evidence="4" type="ORF">Daura_21825</name>
</gene>
<dbReference type="AlphaFoldDB" id="A0A9Q9IP40"/>
<sequence length="122" mass="13338">MARRVIHELIDDLDGEIADESVSFGLDGVQYTIDLSAKHAAELRDALAPFLDAATKVGRLTPASAAAPVRQGGRVRPVLSARAEREQNRAIREWALSKGIEVSDRGRIRSDLVERFHAEAGH</sequence>
<organism evidence="4 5">
    <name type="scientific">Dactylosporangium aurantiacum</name>
    <dbReference type="NCBI Taxonomy" id="35754"/>
    <lineage>
        <taxon>Bacteria</taxon>
        <taxon>Bacillati</taxon>
        <taxon>Actinomycetota</taxon>
        <taxon>Actinomycetes</taxon>
        <taxon>Micromonosporales</taxon>
        <taxon>Micromonosporaceae</taxon>
        <taxon>Dactylosporangium</taxon>
    </lineage>
</organism>
<dbReference type="Gene3D" id="4.10.320.10">
    <property type="entry name" value="E3-binding domain"/>
    <property type="match status" value="1"/>
</dbReference>
<evidence type="ECO:0000259" key="2">
    <source>
        <dbReference type="Pfam" id="PF11774"/>
    </source>
</evidence>
<dbReference type="InterPro" id="IPR024412">
    <property type="entry name" value="Lsr2_dim_dom"/>
</dbReference>
<feature type="domain" description="Lsr2 dimerization" evidence="2">
    <location>
        <begin position="1"/>
        <end position="58"/>
    </location>
</feature>
<dbReference type="GO" id="GO:0003677">
    <property type="term" value="F:DNA binding"/>
    <property type="evidence" value="ECO:0007669"/>
    <property type="project" value="UniProtKB-KW"/>
</dbReference>
<name>A0A9Q9IP40_9ACTN</name>
<dbReference type="GO" id="GO:0016746">
    <property type="term" value="F:acyltransferase activity"/>
    <property type="evidence" value="ECO:0007669"/>
    <property type="project" value="InterPro"/>
</dbReference>
<keyword evidence="1" id="KW-0238">DNA-binding</keyword>
<dbReference type="OrthoDB" id="4113332at2"/>
<dbReference type="InterPro" id="IPR055370">
    <property type="entry name" value="Lsr2_DNA-bd"/>
</dbReference>
<proteinExistence type="predicted"/>
<evidence type="ECO:0000256" key="1">
    <source>
        <dbReference type="ARBA" id="ARBA00023125"/>
    </source>
</evidence>
<dbReference type="Gene3D" id="3.30.60.230">
    <property type="entry name" value="Lsr2, dimerization domain"/>
    <property type="match status" value="1"/>
</dbReference>
<protein>
    <submittedName>
        <fullName evidence="4">Lsr2 family protein</fullName>
    </submittedName>
</protein>
<dbReference type="InterPro" id="IPR042261">
    <property type="entry name" value="Lsr2-like_dimerization"/>
</dbReference>
<keyword evidence="5" id="KW-1185">Reference proteome</keyword>
<dbReference type="RefSeq" id="WP_033366953.1">
    <property type="nucleotide sequence ID" value="NZ_CP073767.1"/>
</dbReference>
<feature type="domain" description="Lsr2 DNA-binding" evidence="3">
    <location>
        <begin position="84"/>
        <end position="118"/>
    </location>
</feature>
<evidence type="ECO:0000313" key="4">
    <source>
        <dbReference type="EMBL" id="UWZ58578.1"/>
    </source>
</evidence>
<dbReference type="Pfam" id="PF23359">
    <property type="entry name" value="Lsr2_DNA-bd"/>
    <property type="match status" value="1"/>
</dbReference>
<dbReference type="Pfam" id="PF11774">
    <property type="entry name" value="Lsr2"/>
    <property type="match status" value="1"/>
</dbReference>
<dbReference type="InterPro" id="IPR036625">
    <property type="entry name" value="E3-bd_dom_sf"/>
</dbReference>
<evidence type="ECO:0000259" key="3">
    <source>
        <dbReference type="Pfam" id="PF23359"/>
    </source>
</evidence>
<accession>A0A9Q9IP40</accession>
<dbReference type="Proteomes" id="UP001058003">
    <property type="component" value="Chromosome"/>
</dbReference>
<dbReference type="EMBL" id="CP073767">
    <property type="protein sequence ID" value="UWZ58578.1"/>
    <property type="molecule type" value="Genomic_DNA"/>
</dbReference>
<dbReference type="KEGG" id="daur:Daura_21825"/>
<evidence type="ECO:0000313" key="5">
    <source>
        <dbReference type="Proteomes" id="UP001058003"/>
    </source>
</evidence>